<evidence type="ECO:0000313" key="6">
    <source>
        <dbReference type="Proteomes" id="UP000634236"/>
    </source>
</evidence>
<feature type="coiled-coil region" evidence="4">
    <location>
        <begin position="6"/>
        <end position="166"/>
    </location>
</feature>
<evidence type="ECO:0000313" key="5">
    <source>
        <dbReference type="EMBL" id="NXB87264.1"/>
    </source>
</evidence>
<organism evidence="5 6">
    <name type="scientific">Vidua chalybeata</name>
    <name type="common">Village indigobird</name>
    <dbReference type="NCBI Taxonomy" id="81927"/>
    <lineage>
        <taxon>Eukaryota</taxon>
        <taxon>Metazoa</taxon>
        <taxon>Chordata</taxon>
        <taxon>Craniata</taxon>
        <taxon>Vertebrata</taxon>
        <taxon>Euteleostomi</taxon>
        <taxon>Archelosauria</taxon>
        <taxon>Archosauria</taxon>
        <taxon>Dinosauria</taxon>
        <taxon>Saurischia</taxon>
        <taxon>Theropoda</taxon>
        <taxon>Coelurosauria</taxon>
        <taxon>Aves</taxon>
        <taxon>Neognathae</taxon>
        <taxon>Neoaves</taxon>
        <taxon>Telluraves</taxon>
        <taxon>Australaves</taxon>
        <taxon>Passeriformes</taxon>
        <taxon>Passeroidea</taxon>
        <taxon>Estrildidae</taxon>
        <taxon>Viduinae</taxon>
        <taxon>Vidua</taxon>
    </lineage>
</organism>
<evidence type="ECO:0000256" key="2">
    <source>
        <dbReference type="ARBA" id="ARBA00022490"/>
    </source>
</evidence>
<feature type="non-terminal residue" evidence="5">
    <location>
        <position position="1"/>
    </location>
</feature>
<proteinExistence type="predicted"/>
<evidence type="ECO:0000256" key="3">
    <source>
        <dbReference type="ARBA" id="ARBA00023054"/>
    </source>
</evidence>
<feature type="non-terminal residue" evidence="5">
    <location>
        <position position="416"/>
    </location>
</feature>
<evidence type="ECO:0000256" key="4">
    <source>
        <dbReference type="SAM" id="Coils"/>
    </source>
</evidence>
<dbReference type="EMBL" id="WBNB01000968">
    <property type="protein sequence ID" value="NXB87264.1"/>
    <property type="molecule type" value="Genomic_DNA"/>
</dbReference>
<gene>
    <name evidence="5" type="primary">Ccdc18</name>
    <name evidence="5" type="ORF">VIDCHA_R13830</name>
</gene>
<keyword evidence="3 4" id="KW-0175">Coiled coil</keyword>
<dbReference type="PANTHER" id="PTHR18875">
    <property type="entry name" value="SARCOMA ANTIGEN NY-SAR-24/CYTOSKELETAL PROTEIN SOJO"/>
    <property type="match status" value="1"/>
</dbReference>
<name>A0A851KC72_VIDCH</name>
<protein>
    <submittedName>
        <fullName evidence="5">CCD18 protein</fullName>
    </submittedName>
</protein>
<keyword evidence="6" id="KW-1185">Reference proteome</keyword>
<keyword evidence="2" id="KW-0963">Cytoplasm</keyword>
<evidence type="ECO:0000256" key="1">
    <source>
        <dbReference type="ARBA" id="ARBA00004496"/>
    </source>
</evidence>
<feature type="coiled-coil region" evidence="4">
    <location>
        <begin position="275"/>
        <end position="302"/>
    </location>
</feature>
<feature type="coiled-coil region" evidence="4">
    <location>
        <begin position="331"/>
        <end position="365"/>
    </location>
</feature>
<comment type="subcellular location">
    <subcellularLocation>
        <location evidence="1">Cytoplasm</location>
    </subcellularLocation>
</comment>
<dbReference type="GO" id="GO:0005737">
    <property type="term" value="C:cytoplasm"/>
    <property type="evidence" value="ECO:0007669"/>
    <property type="project" value="UniProtKB-SubCell"/>
</dbReference>
<dbReference type="Proteomes" id="UP000634236">
    <property type="component" value="Unassembled WGS sequence"/>
</dbReference>
<reference evidence="5" key="1">
    <citation type="submission" date="2019-09" db="EMBL/GenBank/DDBJ databases">
        <title>Bird 10,000 Genomes (B10K) Project - Family phase.</title>
        <authorList>
            <person name="Zhang G."/>
        </authorList>
    </citation>
    <scope>NUCLEOTIDE SEQUENCE</scope>
    <source>
        <strain evidence="5">OUT-0048</strain>
        <tissue evidence="5">Muscle</tissue>
    </source>
</reference>
<sequence>RAQQQRNEALLNVEELTRAFTKYKAEITETLEKAKAEEVVLGERLINCEKEKEKLNEKCISYRKDLDILEEQLRQLKEENHNTKEEIKALEAKNTEMTSMLSQSDQKIIKLESELSEKEVVLEEKNALLSENEELRALTAEQQNHLKLCRQEIEDSRKELNILETIISQLSLSTPEEFKWHHFKHHLLSSSAKEATSESCGESSKPLIADLSIKLAMKEAEIQKPGANLTICTGAEHLSNGIEENSRLCDLETEPVKLIRNPAERRKCQQLELISKQFEKVRQKFQKEIEELHTKLIKADDENSALRTSMAQRTSQFQIIQEDLLKKASKTSSLEREIRKKSSQLSALEKQLEEKTIAYSTAAERNTELELELMGKNRCIHELETTISEEHEKITSAFENEKLLHLEQHKEMEKQI</sequence>
<comment type="caution">
    <text evidence="5">The sequence shown here is derived from an EMBL/GenBank/DDBJ whole genome shotgun (WGS) entry which is preliminary data.</text>
</comment>
<accession>A0A851KC72</accession>
<dbReference type="PANTHER" id="PTHR18875:SF8">
    <property type="entry name" value="COILED-COIL DOMAIN-CONTAINING PROTEIN 18"/>
    <property type="match status" value="1"/>
</dbReference>
<dbReference type="AlphaFoldDB" id="A0A851KC72"/>